<reference evidence="1 2" key="1">
    <citation type="submission" date="2015-01" db="EMBL/GenBank/DDBJ databases">
        <title>Evolution of Trichinella species and genotypes.</title>
        <authorList>
            <person name="Korhonen P.K."/>
            <person name="Edoardo P."/>
            <person name="Giuseppe L.R."/>
            <person name="Gasser R.B."/>
        </authorList>
    </citation>
    <scope>NUCLEOTIDE SEQUENCE [LARGE SCALE GENOMIC DNA]</scope>
    <source>
        <strain evidence="1">ISS1980</strain>
    </source>
</reference>
<proteinExistence type="predicted"/>
<protein>
    <submittedName>
        <fullName evidence="1">Uncharacterized protein</fullName>
    </submittedName>
</protein>
<dbReference type="AlphaFoldDB" id="A0A0V1MMX8"/>
<accession>A0A0V1MMX8</accession>
<evidence type="ECO:0000313" key="2">
    <source>
        <dbReference type="Proteomes" id="UP000054843"/>
    </source>
</evidence>
<name>A0A0V1MMX8_9BILA</name>
<gene>
    <name evidence="1" type="ORF">T10_12850</name>
</gene>
<organism evidence="1 2">
    <name type="scientific">Trichinella papuae</name>
    <dbReference type="NCBI Taxonomy" id="268474"/>
    <lineage>
        <taxon>Eukaryota</taxon>
        <taxon>Metazoa</taxon>
        <taxon>Ecdysozoa</taxon>
        <taxon>Nematoda</taxon>
        <taxon>Enoplea</taxon>
        <taxon>Dorylaimia</taxon>
        <taxon>Trichinellida</taxon>
        <taxon>Trichinellidae</taxon>
        <taxon>Trichinella</taxon>
    </lineage>
</organism>
<dbReference type="Proteomes" id="UP000054843">
    <property type="component" value="Unassembled WGS sequence"/>
</dbReference>
<evidence type="ECO:0000313" key="1">
    <source>
        <dbReference type="EMBL" id="KRZ72654.1"/>
    </source>
</evidence>
<sequence length="117" mass="13294">MSDLQANAQACTRAIHNCTKANVYVWHLISWWYGEEQHRWPTIWLIRLQLMPPAEGANGRIASTEPVSSDSFGRIIRKFVDHRPALSPETQSGGMELKWLSAPQLARINRTGGNRLQ</sequence>
<keyword evidence="2" id="KW-1185">Reference proteome</keyword>
<comment type="caution">
    <text evidence="1">The sequence shown here is derived from an EMBL/GenBank/DDBJ whole genome shotgun (WGS) entry which is preliminary data.</text>
</comment>
<dbReference type="EMBL" id="JYDO01000075">
    <property type="protein sequence ID" value="KRZ72654.1"/>
    <property type="molecule type" value="Genomic_DNA"/>
</dbReference>